<dbReference type="Gene3D" id="3.40.1170.60">
    <property type="match status" value="1"/>
</dbReference>
<dbReference type="InterPro" id="IPR017961">
    <property type="entry name" value="DNA_pol_Y-fam_little_finger"/>
</dbReference>
<evidence type="ECO:0000259" key="6">
    <source>
        <dbReference type="PROSITE" id="PS50173"/>
    </source>
</evidence>
<evidence type="ECO:0000256" key="1">
    <source>
        <dbReference type="ARBA" id="ARBA00010945"/>
    </source>
</evidence>
<gene>
    <name evidence="7" type="primary">dinB</name>
    <name evidence="7" type="ORF">GCM10011273_08550</name>
</gene>
<dbReference type="AlphaFoldDB" id="A0A918PW94"/>
<dbReference type="InterPro" id="IPR043502">
    <property type="entry name" value="DNA/RNA_pol_sf"/>
</dbReference>
<evidence type="ECO:0000256" key="4">
    <source>
        <dbReference type="ARBA" id="ARBA00025589"/>
    </source>
</evidence>
<reference evidence="7" key="2">
    <citation type="submission" date="2020-09" db="EMBL/GenBank/DDBJ databases">
        <authorList>
            <person name="Sun Q."/>
            <person name="Kim S."/>
        </authorList>
    </citation>
    <scope>NUCLEOTIDE SEQUENCE</scope>
    <source>
        <strain evidence="7">KCTC 32296</strain>
    </source>
</reference>
<dbReference type="GO" id="GO:0003684">
    <property type="term" value="F:damaged DNA binding"/>
    <property type="evidence" value="ECO:0007669"/>
    <property type="project" value="InterPro"/>
</dbReference>
<dbReference type="RefSeq" id="WP_189485108.1">
    <property type="nucleotide sequence ID" value="NZ_BMZB01000001.1"/>
</dbReference>
<dbReference type="Pfam" id="PF00817">
    <property type="entry name" value="IMS"/>
    <property type="match status" value="1"/>
</dbReference>
<evidence type="ECO:0000256" key="5">
    <source>
        <dbReference type="ARBA" id="ARBA00049244"/>
    </source>
</evidence>
<dbReference type="Gene3D" id="3.30.70.270">
    <property type="match status" value="1"/>
</dbReference>
<dbReference type="Gene3D" id="1.10.150.20">
    <property type="entry name" value="5' to 3' exonuclease, C-terminal subdomain"/>
    <property type="match status" value="1"/>
</dbReference>
<dbReference type="Proteomes" id="UP000662572">
    <property type="component" value="Unassembled WGS sequence"/>
</dbReference>
<accession>A0A918PW94</accession>
<dbReference type="PANTHER" id="PTHR11076">
    <property type="entry name" value="DNA REPAIR POLYMERASE UMUC / TRANSFERASE FAMILY MEMBER"/>
    <property type="match status" value="1"/>
</dbReference>
<dbReference type="SUPFAM" id="SSF56672">
    <property type="entry name" value="DNA/RNA polymerases"/>
    <property type="match status" value="1"/>
</dbReference>
<comment type="catalytic activity">
    <reaction evidence="5">
        <text>DNA(n) + a 2'-deoxyribonucleoside 5'-triphosphate = DNA(n+1) + diphosphate</text>
        <dbReference type="Rhea" id="RHEA:22508"/>
        <dbReference type="Rhea" id="RHEA-COMP:17339"/>
        <dbReference type="Rhea" id="RHEA-COMP:17340"/>
        <dbReference type="ChEBI" id="CHEBI:33019"/>
        <dbReference type="ChEBI" id="CHEBI:61560"/>
        <dbReference type="ChEBI" id="CHEBI:173112"/>
        <dbReference type="EC" id="2.7.7.7"/>
    </reaction>
</comment>
<dbReference type="InterPro" id="IPR043128">
    <property type="entry name" value="Rev_trsase/Diguanyl_cyclase"/>
</dbReference>
<comment type="caution">
    <text evidence="7">The sequence shown here is derived from an EMBL/GenBank/DDBJ whole genome shotgun (WGS) entry which is preliminary data.</text>
</comment>
<dbReference type="GO" id="GO:0009432">
    <property type="term" value="P:SOS response"/>
    <property type="evidence" value="ECO:0007669"/>
    <property type="project" value="TreeGrafter"/>
</dbReference>
<dbReference type="EC" id="2.7.7.7" evidence="3"/>
<feature type="domain" description="UmuC" evidence="6">
    <location>
        <begin position="17"/>
        <end position="200"/>
    </location>
</feature>
<dbReference type="PANTHER" id="PTHR11076:SF35">
    <property type="entry name" value="DNA REPAIR PROTEIN HOMOLOG YOBH"/>
    <property type="match status" value="1"/>
</dbReference>
<comment type="function">
    <text evidence="4">Poorly processive, error-prone DNA polymerase involved in untargeted mutagenesis. Copies undamaged DNA at stalled replication forks, which arise in vivo from mismatched or misaligned primer ends. These misaligned primers can be extended by PolIV. Exhibits no 3'-5' exonuclease (proofreading) activity. May be involved in translesional synthesis, in conjunction with the beta clamp from PolIII.</text>
</comment>
<protein>
    <recommendedName>
        <fullName evidence="3">DNA-directed DNA polymerase</fullName>
        <ecNumber evidence="3">2.7.7.7</ecNumber>
    </recommendedName>
</protein>
<dbReference type="CDD" id="cd00424">
    <property type="entry name" value="PolY"/>
    <property type="match status" value="1"/>
</dbReference>
<evidence type="ECO:0000256" key="2">
    <source>
        <dbReference type="ARBA" id="ARBA00011245"/>
    </source>
</evidence>
<dbReference type="GO" id="GO:0003887">
    <property type="term" value="F:DNA-directed DNA polymerase activity"/>
    <property type="evidence" value="ECO:0007669"/>
    <property type="project" value="InterPro"/>
</dbReference>
<name>A0A918PW94_9CAUL</name>
<comment type="subunit">
    <text evidence="2">Monomer.</text>
</comment>
<dbReference type="GO" id="GO:0006281">
    <property type="term" value="P:DNA repair"/>
    <property type="evidence" value="ECO:0007669"/>
    <property type="project" value="InterPro"/>
</dbReference>
<reference evidence="7" key="1">
    <citation type="journal article" date="2014" name="Int. J. Syst. Evol. Microbiol.">
        <title>Complete genome sequence of Corynebacterium casei LMG S-19264T (=DSM 44701T), isolated from a smear-ripened cheese.</title>
        <authorList>
            <consortium name="US DOE Joint Genome Institute (JGI-PGF)"/>
            <person name="Walter F."/>
            <person name="Albersmeier A."/>
            <person name="Kalinowski J."/>
            <person name="Ruckert C."/>
        </authorList>
    </citation>
    <scope>NUCLEOTIDE SEQUENCE</scope>
    <source>
        <strain evidence="7">KCTC 32296</strain>
    </source>
</reference>
<dbReference type="InterPro" id="IPR053848">
    <property type="entry name" value="IMS_HHH_1"/>
</dbReference>
<dbReference type="Pfam" id="PF21999">
    <property type="entry name" value="IMS_HHH_1"/>
    <property type="match status" value="1"/>
</dbReference>
<dbReference type="GO" id="GO:0005829">
    <property type="term" value="C:cytosol"/>
    <property type="evidence" value="ECO:0007669"/>
    <property type="project" value="TreeGrafter"/>
</dbReference>
<sequence length="426" mass="47059">MPAVSPEDDINLSNLNWLYLDMNSYFASVEQQDDVRLRNRPMIVVPVKSDYTSAIAASYEAKALGIKTGTSVKEARALCPAIQIREARPDRYVQVHNRILEEVDRTLPIEKVCSIDEVACRLTMGQRHEAAARALGYRIQQNIMANIGECLRSSIGIAPSRMLAKTAADIVKPLGLTVLRQDDLPGKLLDLKLNDLPGVGASMNLRLNKAGVFTVAELYALPAPRLRQIWGGIGGDNFWYSLHGIDPAEVDTIRGSISHSHVLASDLRPIEAARGVARRLVAKCGSRLRRMGYKCGGLHLSIRADRGDGRAQAEAHFDVTADSFRMIEVMDGLWRHCAAKLNSPRVKKVSITCTRVIPADLPPDLFGWTPEVAEDARHMRVLKALDGLNQRYGKDAVTIGPRTKVHGFVGAKVAFNRIPENAEFWE</sequence>
<evidence type="ECO:0000313" key="8">
    <source>
        <dbReference type="Proteomes" id="UP000662572"/>
    </source>
</evidence>
<comment type="similarity">
    <text evidence="1">Belongs to the DNA polymerase type-Y family.</text>
</comment>
<dbReference type="Pfam" id="PF11799">
    <property type="entry name" value="IMS_C"/>
    <property type="match status" value="1"/>
</dbReference>
<dbReference type="PROSITE" id="PS50173">
    <property type="entry name" value="UMUC"/>
    <property type="match status" value="1"/>
</dbReference>
<dbReference type="InterPro" id="IPR001126">
    <property type="entry name" value="UmuC"/>
</dbReference>
<keyword evidence="8" id="KW-1185">Reference proteome</keyword>
<dbReference type="EMBL" id="BMZB01000001">
    <property type="protein sequence ID" value="GGZ25456.1"/>
    <property type="molecule type" value="Genomic_DNA"/>
</dbReference>
<evidence type="ECO:0000256" key="3">
    <source>
        <dbReference type="ARBA" id="ARBA00012417"/>
    </source>
</evidence>
<proteinExistence type="inferred from homology"/>
<organism evidence="7 8">
    <name type="scientific">Asticcacaulis endophyticus</name>
    <dbReference type="NCBI Taxonomy" id="1395890"/>
    <lineage>
        <taxon>Bacteria</taxon>
        <taxon>Pseudomonadati</taxon>
        <taxon>Pseudomonadota</taxon>
        <taxon>Alphaproteobacteria</taxon>
        <taxon>Caulobacterales</taxon>
        <taxon>Caulobacteraceae</taxon>
        <taxon>Asticcacaulis</taxon>
    </lineage>
</organism>
<dbReference type="InterPro" id="IPR050116">
    <property type="entry name" value="DNA_polymerase-Y"/>
</dbReference>
<evidence type="ECO:0000313" key="7">
    <source>
        <dbReference type="EMBL" id="GGZ25456.1"/>
    </source>
</evidence>
<dbReference type="GO" id="GO:0042276">
    <property type="term" value="P:error-prone translesion synthesis"/>
    <property type="evidence" value="ECO:0007669"/>
    <property type="project" value="TreeGrafter"/>
</dbReference>